<evidence type="ECO:0000256" key="1">
    <source>
        <dbReference type="SAM" id="MobiDB-lite"/>
    </source>
</evidence>
<evidence type="ECO:0000313" key="3">
    <source>
        <dbReference type="EMBL" id="PHN03023.1"/>
    </source>
</evidence>
<dbReference type="EMBL" id="PDUD01000034">
    <property type="protein sequence ID" value="PHN03023.1"/>
    <property type="molecule type" value="Genomic_DNA"/>
</dbReference>
<organism evidence="3 4">
    <name type="scientific">Flavilitoribacter nigricans (strain ATCC 23147 / DSM 23189 / NBRC 102662 / NCIMB 1420 / SS-2)</name>
    <name type="common">Lewinella nigricans</name>
    <dbReference type="NCBI Taxonomy" id="1122177"/>
    <lineage>
        <taxon>Bacteria</taxon>
        <taxon>Pseudomonadati</taxon>
        <taxon>Bacteroidota</taxon>
        <taxon>Saprospiria</taxon>
        <taxon>Saprospirales</taxon>
        <taxon>Lewinellaceae</taxon>
        <taxon>Flavilitoribacter</taxon>
    </lineage>
</organism>
<dbReference type="Proteomes" id="UP000223913">
    <property type="component" value="Unassembled WGS sequence"/>
</dbReference>
<dbReference type="OrthoDB" id="975426at2"/>
<feature type="compositionally biased region" description="Polar residues" evidence="1">
    <location>
        <begin position="373"/>
        <end position="385"/>
    </location>
</feature>
<keyword evidence="4" id="KW-1185">Reference proteome</keyword>
<evidence type="ECO:0000313" key="4">
    <source>
        <dbReference type="Proteomes" id="UP000223913"/>
    </source>
</evidence>
<evidence type="ECO:0000259" key="2">
    <source>
        <dbReference type="Pfam" id="PF18990"/>
    </source>
</evidence>
<reference evidence="3 4" key="1">
    <citation type="submission" date="2017-10" db="EMBL/GenBank/DDBJ databases">
        <title>The draft genome sequence of Lewinella nigricans NBRC 102662.</title>
        <authorList>
            <person name="Wang K."/>
        </authorList>
    </citation>
    <scope>NUCLEOTIDE SEQUENCE [LARGE SCALE GENOMIC DNA]</scope>
    <source>
        <strain evidence="3 4">NBRC 102662</strain>
    </source>
</reference>
<gene>
    <name evidence="3" type="ORF">CRP01_28475</name>
</gene>
<name>A0A2D0N5H9_FLAN2</name>
<protein>
    <recommendedName>
        <fullName evidence="2">DUF5723 domain-containing protein</fullName>
    </recommendedName>
</protein>
<dbReference type="AlphaFoldDB" id="A0A2D0N5H9"/>
<accession>A0A2D0N5H9</accession>
<feature type="region of interest" description="Disordered" evidence="1">
    <location>
        <begin position="347"/>
        <end position="389"/>
    </location>
</feature>
<dbReference type="Pfam" id="PF18990">
    <property type="entry name" value="DUF5723"/>
    <property type="match status" value="1"/>
</dbReference>
<feature type="domain" description="DUF5723" evidence="2">
    <location>
        <begin position="10"/>
        <end position="323"/>
    </location>
</feature>
<dbReference type="InterPro" id="IPR043781">
    <property type="entry name" value="DUF5723"/>
</dbReference>
<sequence>MDDLCNWMIDYDQARRQVSDMNTYRLDGQIDLLYGGIESKAGFFTFNFSERVVGDMWLPRDLFRRYADEDLEEPIAGRWYDLQYLQGQALHFKELAVGYASEARKGFNWGARVKFLLGHEAMFLENENWVVREDEEGGLFTDGNFAVRSAGFGHYAEGEPLFRLFSARNAGVALDAGLNYQYNDHWSFFASVRDLGGITWRRGLNQRMMPSTFSSLMEEVDVTFDDLVNVPAETTKSFRTNLPARVMAGGRYQFENKHTVNGLATARFYEEEMEIGVSLGYALPITSWLDGTVNYAIFNKTYNNVGAGLAMEFGNVQFYVASDNVLSVFSPTSATNNHFQTGLNLIWNKPEEDEQKPTANRETIQPDDEILQEQVQPTTTAPKPQTSDDEDIAYFTLKSQFSSQEPGQEIDAIYVDVYRYNKSGEKQLIHTSRYPSNEFEVTLYRIHSLHELTVRAYGYEPLVYQFFPESDGLNRNFKLNPRGGSTGK</sequence>
<comment type="caution">
    <text evidence="3">The sequence shown here is derived from an EMBL/GenBank/DDBJ whole genome shotgun (WGS) entry which is preliminary data.</text>
</comment>
<proteinExistence type="predicted"/>